<evidence type="ECO:0000256" key="1">
    <source>
        <dbReference type="SAM" id="MobiDB-lite"/>
    </source>
</evidence>
<dbReference type="EMBL" id="WIGM01001370">
    <property type="protein sequence ID" value="KAF6799511.1"/>
    <property type="molecule type" value="Genomic_DNA"/>
</dbReference>
<protein>
    <submittedName>
        <fullName evidence="2">Uncharacterized protein</fullName>
    </submittedName>
</protein>
<keyword evidence="3" id="KW-1185">Reference proteome</keyword>
<dbReference type="Proteomes" id="UP000639643">
    <property type="component" value="Unassembled WGS sequence"/>
</dbReference>
<feature type="region of interest" description="Disordered" evidence="1">
    <location>
        <begin position="1"/>
        <end position="25"/>
    </location>
</feature>
<feature type="compositionally biased region" description="Polar residues" evidence="1">
    <location>
        <begin position="10"/>
        <end position="25"/>
    </location>
</feature>
<reference evidence="2" key="1">
    <citation type="journal article" date="2020" name="Phytopathology">
        <title>Genome Sequence Resources of Colletotrichum truncatum, C. plurivorum, C. musicola, and C. sojae: Four Species Pathogenic to Soybean (Glycine max).</title>
        <authorList>
            <person name="Rogerio F."/>
            <person name="Boufleur T.R."/>
            <person name="Ciampi-Guillardi M."/>
            <person name="Sukno S.A."/>
            <person name="Thon M.R."/>
            <person name="Massola Junior N.S."/>
            <person name="Baroncelli R."/>
        </authorList>
    </citation>
    <scope>NUCLEOTIDE SEQUENCE</scope>
    <source>
        <strain evidence="2">LFN0074</strain>
    </source>
</reference>
<sequence>MLLDRANPTPLMSSVPTPSTVDMTV</sequence>
<organism evidence="2 3">
    <name type="scientific">Colletotrichum musicola</name>
    <dbReference type="NCBI Taxonomy" id="2175873"/>
    <lineage>
        <taxon>Eukaryota</taxon>
        <taxon>Fungi</taxon>
        <taxon>Dikarya</taxon>
        <taxon>Ascomycota</taxon>
        <taxon>Pezizomycotina</taxon>
        <taxon>Sordariomycetes</taxon>
        <taxon>Hypocreomycetidae</taxon>
        <taxon>Glomerellales</taxon>
        <taxon>Glomerellaceae</taxon>
        <taxon>Colletotrichum</taxon>
        <taxon>Colletotrichum orchidearum species complex</taxon>
    </lineage>
</organism>
<evidence type="ECO:0000313" key="3">
    <source>
        <dbReference type="Proteomes" id="UP000639643"/>
    </source>
</evidence>
<dbReference type="AlphaFoldDB" id="A0A8H6IVR4"/>
<evidence type="ECO:0000313" key="2">
    <source>
        <dbReference type="EMBL" id="KAF6799511.1"/>
    </source>
</evidence>
<gene>
    <name evidence="2" type="ORF">CMUS01_15627</name>
</gene>
<accession>A0A8H6IVR4</accession>
<comment type="caution">
    <text evidence="2">The sequence shown here is derived from an EMBL/GenBank/DDBJ whole genome shotgun (WGS) entry which is preliminary data.</text>
</comment>
<proteinExistence type="predicted"/>
<name>A0A8H6IVR4_9PEZI</name>